<sequence length="220" mass="24897">MTTKIVANLIENIIENDDEQAIKDVVRLVCLYLCGTLFFSGLGIQISWSFVQLMKDLPAMSNYNWSQAILDNLRKSVEAYATKPKDVAGCVMLLLLLDGRLQQTEREVRGFRTIHNNQTTSSDHDNSSVNHGSSEHDYSSEHDVAVGRIPENDDEHDNESQDDHHGSNDNDNERESGEDHTSTQKDGEDHGSAEDDDDITNEHRTLLTLVHYYHKTDLKN</sequence>
<name>A0ACC0NN86_RHOML</name>
<reference evidence="1" key="1">
    <citation type="submission" date="2022-02" db="EMBL/GenBank/DDBJ databases">
        <title>Plant Genome Project.</title>
        <authorList>
            <person name="Zhang R.-G."/>
        </authorList>
    </citation>
    <scope>NUCLEOTIDE SEQUENCE</scope>
    <source>
        <strain evidence="1">AT1</strain>
    </source>
</reference>
<proteinExistence type="predicted"/>
<dbReference type="EMBL" id="CM046392">
    <property type="protein sequence ID" value="KAI8554665.1"/>
    <property type="molecule type" value="Genomic_DNA"/>
</dbReference>
<gene>
    <name evidence="1" type="ORF">RHMOL_Rhmol05G0115700</name>
</gene>
<organism evidence="1 2">
    <name type="scientific">Rhododendron molle</name>
    <name type="common">Chinese azalea</name>
    <name type="synonym">Azalea mollis</name>
    <dbReference type="NCBI Taxonomy" id="49168"/>
    <lineage>
        <taxon>Eukaryota</taxon>
        <taxon>Viridiplantae</taxon>
        <taxon>Streptophyta</taxon>
        <taxon>Embryophyta</taxon>
        <taxon>Tracheophyta</taxon>
        <taxon>Spermatophyta</taxon>
        <taxon>Magnoliopsida</taxon>
        <taxon>eudicotyledons</taxon>
        <taxon>Gunneridae</taxon>
        <taxon>Pentapetalae</taxon>
        <taxon>asterids</taxon>
        <taxon>Ericales</taxon>
        <taxon>Ericaceae</taxon>
        <taxon>Ericoideae</taxon>
        <taxon>Rhodoreae</taxon>
        <taxon>Rhododendron</taxon>
    </lineage>
</organism>
<accession>A0ACC0NN86</accession>
<evidence type="ECO:0000313" key="2">
    <source>
        <dbReference type="Proteomes" id="UP001062846"/>
    </source>
</evidence>
<dbReference type="Proteomes" id="UP001062846">
    <property type="component" value="Chromosome 5"/>
</dbReference>
<protein>
    <submittedName>
        <fullName evidence="1">Uncharacterized protein</fullName>
    </submittedName>
</protein>
<evidence type="ECO:0000313" key="1">
    <source>
        <dbReference type="EMBL" id="KAI8554665.1"/>
    </source>
</evidence>
<keyword evidence="2" id="KW-1185">Reference proteome</keyword>
<comment type="caution">
    <text evidence="1">The sequence shown here is derived from an EMBL/GenBank/DDBJ whole genome shotgun (WGS) entry which is preliminary data.</text>
</comment>